<dbReference type="EMBL" id="OBMQ01000005">
    <property type="protein sequence ID" value="SOC08956.1"/>
    <property type="molecule type" value="Genomic_DNA"/>
</dbReference>
<accession>A0A285SRR7</accession>
<evidence type="ECO:0000256" key="1">
    <source>
        <dbReference type="SAM" id="Phobius"/>
    </source>
</evidence>
<protein>
    <submittedName>
        <fullName evidence="2">Uncharacterized protein</fullName>
    </submittedName>
</protein>
<organism evidence="2 3">
    <name type="scientific">Ureibacillus xyleni</name>
    <dbReference type="NCBI Taxonomy" id="614648"/>
    <lineage>
        <taxon>Bacteria</taxon>
        <taxon>Bacillati</taxon>
        <taxon>Bacillota</taxon>
        <taxon>Bacilli</taxon>
        <taxon>Bacillales</taxon>
        <taxon>Caryophanaceae</taxon>
        <taxon>Ureibacillus</taxon>
    </lineage>
</organism>
<gene>
    <name evidence="2" type="ORF">SAMN05880501_105159</name>
</gene>
<dbReference type="RefSeq" id="WP_097073418.1">
    <property type="nucleotide sequence ID" value="NZ_OBMQ01000005.1"/>
</dbReference>
<dbReference type="OrthoDB" id="2454149at2"/>
<dbReference type="Proteomes" id="UP000219636">
    <property type="component" value="Unassembled WGS sequence"/>
</dbReference>
<keyword evidence="1" id="KW-0472">Membrane</keyword>
<feature type="transmembrane region" description="Helical" evidence="1">
    <location>
        <begin position="6"/>
        <end position="25"/>
    </location>
</feature>
<dbReference type="AlphaFoldDB" id="A0A285SRR7"/>
<keyword evidence="1" id="KW-0812">Transmembrane</keyword>
<proteinExistence type="predicted"/>
<evidence type="ECO:0000313" key="3">
    <source>
        <dbReference type="Proteomes" id="UP000219636"/>
    </source>
</evidence>
<evidence type="ECO:0000313" key="2">
    <source>
        <dbReference type="EMBL" id="SOC08956.1"/>
    </source>
</evidence>
<keyword evidence="3" id="KW-1185">Reference proteome</keyword>
<sequence>MEKRRLKFIIPTMVIVAVTAIFMLGKYYADVPSNHKVLIVISATLLSGVLAHGLFPHDDEEVPDPKPTNNINKKGK</sequence>
<keyword evidence="1" id="KW-1133">Transmembrane helix</keyword>
<reference evidence="3" key="1">
    <citation type="submission" date="2017-08" db="EMBL/GenBank/DDBJ databases">
        <authorList>
            <person name="Varghese N."/>
            <person name="Submissions S."/>
        </authorList>
    </citation>
    <scope>NUCLEOTIDE SEQUENCE [LARGE SCALE GENOMIC DNA]</scope>
    <source>
        <strain evidence="3">JC22</strain>
    </source>
</reference>
<name>A0A285SRR7_9BACL</name>
<feature type="transmembrane region" description="Helical" evidence="1">
    <location>
        <begin position="37"/>
        <end position="55"/>
    </location>
</feature>